<name>A0AAW1HD86_SAPOF</name>
<sequence>MPRIKFKQLSSLFRTSDQLTSATATATTTSTTAVASTTSKSSRAVKIPKKSTVTSIVGDAAAKRSSTSVEKTSSNKNSPRKSVKSSSRKQSSAENHNHKGTAIGDAVSNAINEGNSVVAVAAEDISTILCDKADGGDSTVAGNLLWFSDLFSSSLPIRRKELSRDRKNKWIFKNTQKLRFDKLVSLCMAKLASGSMFDLLTKLGRGTGLKEYNAFVKGCIESARNSKDEKLQVQHILEAYRLLQLMKERGFPIEEEIFGPFLIYLIDNRMEEEFQLLLEIVKDEDPSLHPRLGYYEMLFWIEMNYEEKIQDIFNLIRGGSERDSLLHENYLLALCERDRKELLELLDVIDITRVSSVSNVNIIFRSLGRLSLEAFAELFILVLKDCDYGSENISNLIYSYTSCLKNLTVEDIILKFKEMHEKLDLSLVAGSYEKLITYCCESLKVHLALDLADEMCEAELTLSTETLNAICHACEETCEYILVRRIYSMLFRYKLKPDCETYRSIINLNVRMKDFNSAYAKLKDLDAVNLKPSASMYNAILAGYYREKNMDGVRGVLKLMKEANVRPDSQTYSFLISNCTHEEDIVKHYEELKLAGVQVTKHVFMALVNGYVSSGQFEKAKEVFLDKMFPVKNLAEVKSVLVSALAANGQIADALEIYEDMKQSGCCLEPKAVISLIEYQHSEGKLNLLLRLLDELNDSSYWVDGCCRVVLYCIKYKNLRSAVDLLKKLADEFKNDELVQESIFDGIFSLIADMKPPDLQIGIDLLTAIKEDLGLHPSRKCLDFLLSACVTCKDLEKAQLVWKEYEIAGLPHNIICLLRMYQAYLASGHLEEATDFLSTIPKDDPQVRSVIHACRVTYGNHKVDAKKKKSKKKKKKKT</sequence>
<dbReference type="Proteomes" id="UP001443914">
    <property type="component" value="Unassembled WGS sequence"/>
</dbReference>
<evidence type="ECO:0000256" key="3">
    <source>
        <dbReference type="SAM" id="MobiDB-lite"/>
    </source>
</evidence>
<dbReference type="PANTHER" id="PTHR47262:SF1">
    <property type="entry name" value="OS02G0132600 PROTEIN"/>
    <property type="match status" value="1"/>
</dbReference>
<dbReference type="PROSITE" id="PS51375">
    <property type="entry name" value="PPR"/>
    <property type="match status" value="2"/>
</dbReference>
<evidence type="ECO:0000256" key="2">
    <source>
        <dbReference type="PROSITE-ProRule" id="PRU00708"/>
    </source>
</evidence>
<dbReference type="Gene3D" id="1.25.40.10">
    <property type="entry name" value="Tetratricopeptide repeat domain"/>
    <property type="match status" value="3"/>
</dbReference>
<feature type="compositionally biased region" description="Low complexity" evidence="3">
    <location>
        <begin position="20"/>
        <end position="44"/>
    </location>
</feature>
<dbReference type="EMBL" id="JBDFQZ010000012">
    <property type="protein sequence ID" value="KAK9673980.1"/>
    <property type="molecule type" value="Genomic_DNA"/>
</dbReference>
<feature type="repeat" description="PPR" evidence="2">
    <location>
        <begin position="533"/>
        <end position="567"/>
    </location>
</feature>
<feature type="compositionally biased region" description="Basic residues" evidence="3">
    <location>
        <begin position="78"/>
        <end position="87"/>
    </location>
</feature>
<gene>
    <name evidence="4" type="ORF">RND81_12G203000</name>
</gene>
<reference evidence="4" key="1">
    <citation type="submission" date="2024-03" db="EMBL/GenBank/DDBJ databases">
        <title>WGS assembly of Saponaria officinalis var. Norfolk2.</title>
        <authorList>
            <person name="Jenkins J."/>
            <person name="Shu S."/>
            <person name="Grimwood J."/>
            <person name="Barry K."/>
            <person name="Goodstein D."/>
            <person name="Schmutz J."/>
            <person name="Leebens-Mack J."/>
            <person name="Osbourn A."/>
        </authorList>
    </citation>
    <scope>NUCLEOTIDE SEQUENCE [LARGE SCALE GENOMIC DNA]</scope>
    <source>
        <strain evidence="4">JIC</strain>
    </source>
</reference>
<dbReference type="InterPro" id="IPR002885">
    <property type="entry name" value="PPR_rpt"/>
</dbReference>
<evidence type="ECO:0008006" key="6">
    <source>
        <dbReference type="Google" id="ProtNLM"/>
    </source>
</evidence>
<dbReference type="Pfam" id="PF13041">
    <property type="entry name" value="PPR_2"/>
    <property type="match status" value="1"/>
</dbReference>
<dbReference type="AlphaFoldDB" id="A0AAW1HD86"/>
<organism evidence="4 5">
    <name type="scientific">Saponaria officinalis</name>
    <name type="common">Common soapwort</name>
    <name type="synonym">Lychnis saponaria</name>
    <dbReference type="NCBI Taxonomy" id="3572"/>
    <lineage>
        <taxon>Eukaryota</taxon>
        <taxon>Viridiplantae</taxon>
        <taxon>Streptophyta</taxon>
        <taxon>Embryophyta</taxon>
        <taxon>Tracheophyta</taxon>
        <taxon>Spermatophyta</taxon>
        <taxon>Magnoliopsida</taxon>
        <taxon>eudicotyledons</taxon>
        <taxon>Gunneridae</taxon>
        <taxon>Pentapetalae</taxon>
        <taxon>Caryophyllales</taxon>
        <taxon>Caryophyllaceae</taxon>
        <taxon>Caryophylleae</taxon>
        <taxon>Saponaria</taxon>
    </lineage>
</organism>
<dbReference type="InterPro" id="IPR011990">
    <property type="entry name" value="TPR-like_helical_dom_sf"/>
</dbReference>
<feature type="repeat" description="PPR" evidence="2">
    <location>
        <begin position="634"/>
        <end position="668"/>
    </location>
</feature>
<accession>A0AAW1HD86</accession>
<evidence type="ECO:0000313" key="5">
    <source>
        <dbReference type="Proteomes" id="UP001443914"/>
    </source>
</evidence>
<protein>
    <recommendedName>
        <fullName evidence="6">Pentatricopeptide repeat-containing protein</fullName>
    </recommendedName>
</protein>
<dbReference type="Pfam" id="PF01535">
    <property type="entry name" value="PPR"/>
    <property type="match status" value="2"/>
</dbReference>
<keyword evidence="1" id="KW-0677">Repeat</keyword>
<evidence type="ECO:0000313" key="4">
    <source>
        <dbReference type="EMBL" id="KAK9673980.1"/>
    </source>
</evidence>
<dbReference type="NCBIfam" id="TIGR00756">
    <property type="entry name" value="PPR"/>
    <property type="match status" value="2"/>
</dbReference>
<comment type="caution">
    <text evidence="4">The sequence shown here is derived from an EMBL/GenBank/DDBJ whole genome shotgun (WGS) entry which is preliminary data.</text>
</comment>
<evidence type="ECO:0000256" key="1">
    <source>
        <dbReference type="ARBA" id="ARBA00022737"/>
    </source>
</evidence>
<proteinExistence type="predicted"/>
<dbReference type="PANTHER" id="PTHR47262">
    <property type="entry name" value="OS02G0132600 PROTEIN"/>
    <property type="match status" value="1"/>
</dbReference>
<feature type="region of interest" description="Disordered" evidence="3">
    <location>
        <begin position="20"/>
        <end position="102"/>
    </location>
</feature>
<keyword evidence="5" id="KW-1185">Reference proteome</keyword>